<dbReference type="AlphaFoldDB" id="D7C9T4"/>
<dbReference type="KEGG" id="sbh:SBI_01141"/>
<dbReference type="EMBL" id="CP002047">
    <property type="protein sequence ID" value="ADI04262.1"/>
    <property type="molecule type" value="Genomic_DNA"/>
</dbReference>
<dbReference type="eggNOG" id="COG3293">
    <property type="taxonomic scope" value="Bacteria"/>
</dbReference>
<dbReference type="InterPro" id="IPR025161">
    <property type="entry name" value="IS402-like_dom"/>
</dbReference>
<sequence>MCASERLPSNAAARSCDHLAHAYGNAVGHRDRERRYPSDMSDAEWAAVRPLLPVPAWLWGRGGSPEGHCHRQLLDVIRHLVTGGISWQAMPADFPGWGRVRAFFRHWRERGLITDFHDRLRGKSVNGRAARQGPRRGHRRAVGAGRRDGVGSLTRLRRRQEGAGPQTAHRDRHPLASVAASSMSPSASRRRRPCCQWPAA</sequence>
<evidence type="ECO:0000256" key="1">
    <source>
        <dbReference type="SAM" id="MobiDB-lite"/>
    </source>
</evidence>
<proteinExistence type="predicted"/>
<evidence type="ECO:0000313" key="4">
    <source>
        <dbReference type="Proteomes" id="UP000000377"/>
    </source>
</evidence>
<feature type="domain" description="Insertion element IS402-like" evidence="2">
    <location>
        <begin position="40"/>
        <end position="116"/>
    </location>
</feature>
<gene>
    <name evidence="3" type="ordered locus">SBI_01141</name>
</gene>
<feature type="compositionally biased region" description="Low complexity" evidence="1">
    <location>
        <begin position="176"/>
        <end position="187"/>
    </location>
</feature>
<keyword evidence="4" id="KW-1185">Reference proteome</keyword>
<dbReference type="HOGENOM" id="CLU_1365517_0_0_11"/>
<name>D7C9T4_STRBB</name>
<dbReference type="Pfam" id="PF13340">
    <property type="entry name" value="DUF4096"/>
    <property type="match status" value="1"/>
</dbReference>
<protein>
    <submittedName>
        <fullName evidence="3">Tn5741 family transposase</fullName>
    </submittedName>
</protein>
<accession>D7C9T4</accession>
<dbReference type="STRING" id="749414.SBI_01141"/>
<dbReference type="PANTHER" id="PTHR30007">
    <property type="entry name" value="PHP DOMAIN PROTEIN"/>
    <property type="match status" value="1"/>
</dbReference>
<dbReference type="PANTHER" id="PTHR30007:SF0">
    <property type="entry name" value="TRANSPOSASE"/>
    <property type="match status" value="1"/>
</dbReference>
<evidence type="ECO:0000313" key="3">
    <source>
        <dbReference type="EMBL" id="ADI04262.1"/>
    </source>
</evidence>
<organism evidence="3 4">
    <name type="scientific">Streptomyces bingchenggensis (strain BCW-1)</name>
    <dbReference type="NCBI Taxonomy" id="749414"/>
    <lineage>
        <taxon>Bacteria</taxon>
        <taxon>Bacillati</taxon>
        <taxon>Actinomycetota</taxon>
        <taxon>Actinomycetes</taxon>
        <taxon>Kitasatosporales</taxon>
        <taxon>Streptomycetaceae</taxon>
        <taxon>Streptomyces</taxon>
    </lineage>
</organism>
<evidence type="ECO:0000259" key="2">
    <source>
        <dbReference type="Pfam" id="PF13340"/>
    </source>
</evidence>
<feature type="region of interest" description="Disordered" evidence="1">
    <location>
        <begin position="125"/>
        <end position="200"/>
    </location>
</feature>
<dbReference type="Proteomes" id="UP000000377">
    <property type="component" value="Chromosome"/>
</dbReference>
<reference evidence="3 4" key="1">
    <citation type="journal article" date="2010" name="J. Bacteriol.">
        <title>Genome sequence of the milbemycin-producing bacterium Streptomyces bingchenggensis.</title>
        <authorList>
            <person name="Wang X.J."/>
            <person name="Yan Y.J."/>
            <person name="Zhang B."/>
            <person name="An J."/>
            <person name="Wang J.J."/>
            <person name="Tian J."/>
            <person name="Jiang L."/>
            <person name="Chen Y.H."/>
            <person name="Huang S.X."/>
            <person name="Yin M."/>
            <person name="Zhang J."/>
            <person name="Gao A.L."/>
            <person name="Liu C.X."/>
            <person name="Zhu Z.X."/>
            <person name="Xiang W.S."/>
        </authorList>
    </citation>
    <scope>NUCLEOTIDE SEQUENCE [LARGE SCALE GENOMIC DNA]</scope>
    <source>
        <strain evidence="3 4">BCW-1</strain>
    </source>
</reference>